<feature type="region of interest" description="Disordered" evidence="1">
    <location>
        <begin position="44"/>
        <end position="63"/>
    </location>
</feature>
<evidence type="ECO:0000313" key="3">
    <source>
        <dbReference type="Proteomes" id="UP000009026"/>
    </source>
</evidence>
<organism evidence="2 3">
    <name type="scientific">Pseudomyxococcus hansupus</name>
    <dbReference type="NCBI Taxonomy" id="1297742"/>
    <lineage>
        <taxon>Bacteria</taxon>
        <taxon>Pseudomonadati</taxon>
        <taxon>Myxococcota</taxon>
        <taxon>Myxococcia</taxon>
        <taxon>Myxococcales</taxon>
        <taxon>Cystobacterineae</taxon>
        <taxon>Myxococcaceae</taxon>
        <taxon>Pseudomyxococcus</taxon>
    </lineage>
</organism>
<reference evidence="2 3" key="1">
    <citation type="journal article" date="2016" name="PLoS ONE">
        <title>Complete Genome Sequence and Comparative Genomics of a Novel Myxobacterium Myxococcus hansupus.</title>
        <authorList>
            <person name="Sharma G."/>
            <person name="Narwani T."/>
            <person name="Subramanian S."/>
        </authorList>
    </citation>
    <scope>NUCLEOTIDE SEQUENCE [LARGE SCALE GENOMIC DNA]</scope>
    <source>
        <strain evidence="3">mixupus</strain>
    </source>
</reference>
<dbReference type="EMBL" id="CP012109">
    <property type="protein sequence ID" value="AKQ69498.1"/>
    <property type="molecule type" value="Genomic_DNA"/>
</dbReference>
<sequence>MLVSIPPQEEALSGDIVVEAEIQARWQPATPPPRGSASLYLSLTREDGDGHSEPATIPYPEYDPPLNPLSRRVHLSHFIECIPLQPCSWEADLDFHLDGDAQGTVHIQEWMLRVRVSPSVVERPLQGSVSILGVEEP</sequence>
<dbReference type="Proteomes" id="UP000009026">
    <property type="component" value="Chromosome"/>
</dbReference>
<evidence type="ECO:0000313" key="2">
    <source>
        <dbReference type="EMBL" id="AKQ69498.1"/>
    </source>
</evidence>
<dbReference type="PATRIC" id="fig|1297742.4.peg.6499"/>
<dbReference type="STRING" id="1297742.A176_006410"/>
<accession>A0A0H4X6I2</accession>
<dbReference type="KEGG" id="mym:A176_006410"/>
<dbReference type="AlphaFoldDB" id="A0A0H4X6I2"/>
<keyword evidence="3" id="KW-1185">Reference proteome</keyword>
<gene>
    <name evidence="2" type="ORF">A176_006410</name>
</gene>
<evidence type="ECO:0000256" key="1">
    <source>
        <dbReference type="SAM" id="MobiDB-lite"/>
    </source>
</evidence>
<name>A0A0H4X6I2_9BACT</name>
<proteinExistence type="predicted"/>
<protein>
    <submittedName>
        <fullName evidence="2">Uncharacterized protein</fullName>
    </submittedName>
</protein>